<evidence type="ECO:0000256" key="1">
    <source>
        <dbReference type="ARBA" id="ARBA00005466"/>
    </source>
</evidence>
<feature type="domain" description="FAD-binding PCMH-type" evidence="6">
    <location>
        <begin position="64"/>
        <end position="234"/>
    </location>
</feature>
<evidence type="ECO:0000256" key="5">
    <source>
        <dbReference type="SAM" id="SignalP"/>
    </source>
</evidence>
<evidence type="ECO:0000313" key="7">
    <source>
        <dbReference type="EMBL" id="KAF2093096.1"/>
    </source>
</evidence>
<dbReference type="InterPro" id="IPR006094">
    <property type="entry name" value="Oxid_FAD_bind_N"/>
</dbReference>
<comment type="similarity">
    <text evidence="1">Belongs to the oxygen-dependent FAD-linked oxidoreductase family.</text>
</comment>
<comment type="caution">
    <text evidence="7">The sequence shown here is derived from an EMBL/GenBank/DDBJ whole genome shotgun (WGS) entry which is preliminary data.</text>
</comment>
<gene>
    <name evidence="7" type="ORF">NA57DRAFT_81775</name>
</gene>
<dbReference type="Proteomes" id="UP000799772">
    <property type="component" value="Unassembled WGS sequence"/>
</dbReference>
<protein>
    <submittedName>
        <fullName evidence="7">FAD binding domain protein</fullName>
    </submittedName>
</protein>
<dbReference type="GO" id="GO:0016491">
    <property type="term" value="F:oxidoreductase activity"/>
    <property type="evidence" value="ECO:0007669"/>
    <property type="project" value="UniProtKB-KW"/>
</dbReference>
<organism evidence="7 8">
    <name type="scientific">Rhizodiscina lignyota</name>
    <dbReference type="NCBI Taxonomy" id="1504668"/>
    <lineage>
        <taxon>Eukaryota</taxon>
        <taxon>Fungi</taxon>
        <taxon>Dikarya</taxon>
        <taxon>Ascomycota</taxon>
        <taxon>Pezizomycotina</taxon>
        <taxon>Dothideomycetes</taxon>
        <taxon>Pleosporomycetidae</taxon>
        <taxon>Aulographales</taxon>
        <taxon>Rhizodiscinaceae</taxon>
        <taxon>Rhizodiscina</taxon>
    </lineage>
</organism>
<keyword evidence="5" id="KW-0732">Signal</keyword>
<evidence type="ECO:0000256" key="3">
    <source>
        <dbReference type="ARBA" id="ARBA00022827"/>
    </source>
</evidence>
<keyword evidence="8" id="KW-1185">Reference proteome</keyword>
<dbReference type="PANTHER" id="PTHR42973:SF53">
    <property type="entry name" value="FAD-BINDING PCMH-TYPE DOMAIN-CONTAINING PROTEIN-RELATED"/>
    <property type="match status" value="1"/>
</dbReference>
<feature type="signal peptide" evidence="5">
    <location>
        <begin position="1"/>
        <end position="22"/>
    </location>
</feature>
<feature type="chain" id="PRO_5040145625" evidence="5">
    <location>
        <begin position="23"/>
        <end position="503"/>
    </location>
</feature>
<dbReference type="PROSITE" id="PS51387">
    <property type="entry name" value="FAD_PCMH"/>
    <property type="match status" value="1"/>
</dbReference>
<keyword evidence="4" id="KW-0560">Oxidoreductase</keyword>
<dbReference type="SUPFAM" id="SSF56176">
    <property type="entry name" value="FAD-binding/transporter-associated domain-like"/>
    <property type="match status" value="1"/>
</dbReference>
<name>A0A9P4I176_9PEZI</name>
<dbReference type="PANTHER" id="PTHR42973">
    <property type="entry name" value="BINDING OXIDOREDUCTASE, PUTATIVE (AFU_ORTHOLOGUE AFUA_1G17690)-RELATED"/>
    <property type="match status" value="1"/>
</dbReference>
<dbReference type="Pfam" id="PF01565">
    <property type="entry name" value="FAD_binding_4"/>
    <property type="match status" value="1"/>
</dbReference>
<evidence type="ECO:0000259" key="6">
    <source>
        <dbReference type="PROSITE" id="PS51387"/>
    </source>
</evidence>
<keyword evidence="3" id="KW-0274">FAD</keyword>
<dbReference type="Gene3D" id="3.30.465.10">
    <property type="match status" value="1"/>
</dbReference>
<dbReference type="EMBL" id="ML978140">
    <property type="protein sequence ID" value="KAF2093096.1"/>
    <property type="molecule type" value="Genomic_DNA"/>
</dbReference>
<dbReference type="GO" id="GO:0071949">
    <property type="term" value="F:FAD binding"/>
    <property type="evidence" value="ECO:0007669"/>
    <property type="project" value="InterPro"/>
</dbReference>
<dbReference type="InterPro" id="IPR050416">
    <property type="entry name" value="FAD-linked_Oxidoreductase"/>
</dbReference>
<evidence type="ECO:0000256" key="2">
    <source>
        <dbReference type="ARBA" id="ARBA00022630"/>
    </source>
</evidence>
<reference evidence="7" key="1">
    <citation type="journal article" date="2020" name="Stud. Mycol.">
        <title>101 Dothideomycetes genomes: a test case for predicting lifestyles and emergence of pathogens.</title>
        <authorList>
            <person name="Haridas S."/>
            <person name="Albert R."/>
            <person name="Binder M."/>
            <person name="Bloem J."/>
            <person name="Labutti K."/>
            <person name="Salamov A."/>
            <person name="Andreopoulos B."/>
            <person name="Baker S."/>
            <person name="Barry K."/>
            <person name="Bills G."/>
            <person name="Bluhm B."/>
            <person name="Cannon C."/>
            <person name="Castanera R."/>
            <person name="Culley D."/>
            <person name="Daum C."/>
            <person name="Ezra D."/>
            <person name="Gonzalez J."/>
            <person name="Henrissat B."/>
            <person name="Kuo A."/>
            <person name="Liang C."/>
            <person name="Lipzen A."/>
            <person name="Lutzoni F."/>
            <person name="Magnuson J."/>
            <person name="Mondo S."/>
            <person name="Nolan M."/>
            <person name="Ohm R."/>
            <person name="Pangilinan J."/>
            <person name="Park H.-J."/>
            <person name="Ramirez L."/>
            <person name="Alfaro M."/>
            <person name="Sun H."/>
            <person name="Tritt A."/>
            <person name="Yoshinaga Y."/>
            <person name="Zwiers L.-H."/>
            <person name="Turgeon B."/>
            <person name="Goodwin S."/>
            <person name="Spatafora J."/>
            <person name="Crous P."/>
            <person name="Grigoriev I."/>
        </authorList>
    </citation>
    <scope>NUCLEOTIDE SEQUENCE</scope>
    <source>
        <strain evidence="7">CBS 133067</strain>
    </source>
</reference>
<sequence length="503" mass="54038">MAFPNIVASWYTTFSLMLLATATSFSPAATRACSALKHSFPTKTFSPKDDDYTLAYNHSWSKTCVLPPTCVFEPTTAQDVSTALKIVEKFAAHFAVRSGGHMPVPGAASIQDGVLISLSKIDQVDLNPDGTATIGTGLRWFEVYEELSKQGLAVAGGRFGDVGVGGLLLGGGVSHFGPQYGWSANCVTRYEIVLAGGRVLDVTKESSPDLFWALKGGLNNYGIVTRFTLKTFPLTDVYGGAVIYDPSRFDDFVKAVAFYSTPEGGMSDSLSAIEPVMAFVPSSGLIQGGTFLFHQGSDAAPSSLANFTAIPANQSDASVRSYPSFVNDTLTPEFNSYASRQLYFTVSLKACPQSVFLVNNTFAPMAFSSALLKKVSGFTTTINHQPMPLSWIEAAQAAGGDTLDLDPAAGPFIIVGISSFWDNAEDDDAVFSFHKVATKAIVTAAEKEGLNYPFLYVNDADPVQKPFQFYGKGKSLPKMRTIAKKYDPAGVFHTLQHGIWSLF</sequence>
<dbReference type="OrthoDB" id="2151789at2759"/>
<evidence type="ECO:0000256" key="4">
    <source>
        <dbReference type="ARBA" id="ARBA00023002"/>
    </source>
</evidence>
<dbReference type="InterPro" id="IPR016166">
    <property type="entry name" value="FAD-bd_PCMH"/>
</dbReference>
<accession>A0A9P4I176</accession>
<dbReference type="InterPro" id="IPR036318">
    <property type="entry name" value="FAD-bd_PCMH-like_sf"/>
</dbReference>
<proteinExistence type="inferred from homology"/>
<dbReference type="AlphaFoldDB" id="A0A9P4I176"/>
<dbReference type="InterPro" id="IPR016169">
    <property type="entry name" value="FAD-bd_PCMH_sub2"/>
</dbReference>
<evidence type="ECO:0000313" key="8">
    <source>
        <dbReference type="Proteomes" id="UP000799772"/>
    </source>
</evidence>
<keyword evidence="2" id="KW-0285">Flavoprotein</keyword>